<dbReference type="Pfam" id="PF17827">
    <property type="entry name" value="PrmC_N"/>
    <property type="match status" value="1"/>
</dbReference>
<dbReference type="InterPro" id="IPR040758">
    <property type="entry name" value="PrmC_N"/>
</dbReference>
<dbReference type="InterPro" id="IPR050320">
    <property type="entry name" value="N5-glutamine_MTase"/>
</dbReference>
<dbReference type="PANTHER" id="PTHR18895">
    <property type="entry name" value="HEMK METHYLTRANSFERASE"/>
    <property type="match status" value="1"/>
</dbReference>
<organism evidence="7 8">
    <name type="scientific">Sphingomicrobium sediminis</name>
    <dbReference type="NCBI Taxonomy" id="2950949"/>
    <lineage>
        <taxon>Bacteria</taxon>
        <taxon>Pseudomonadati</taxon>
        <taxon>Pseudomonadota</taxon>
        <taxon>Alphaproteobacteria</taxon>
        <taxon>Sphingomonadales</taxon>
        <taxon>Sphingomonadaceae</taxon>
        <taxon>Sphingomicrobium</taxon>
    </lineage>
</organism>
<evidence type="ECO:0000313" key="7">
    <source>
        <dbReference type="EMBL" id="MCM8558191.1"/>
    </source>
</evidence>
<dbReference type="Gene3D" id="3.40.50.150">
    <property type="entry name" value="Vaccinia Virus protein VP39"/>
    <property type="match status" value="1"/>
</dbReference>
<dbReference type="EC" id="2.1.1.297" evidence="4"/>
<feature type="binding site" evidence="4">
    <location>
        <position position="176"/>
    </location>
    <ligand>
        <name>S-adenosyl-L-methionine</name>
        <dbReference type="ChEBI" id="CHEBI:59789"/>
    </ligand>
</feature>
<evidence type="ECO:0000256" key="3">
    <source>
        <dbReference type="ARBA" id="ARBA00022691"/>
    </source>
</evidence>
<comment type="similarity">
    <text evidence="4">Belongs to the protein N5-glutamine methyltransferase family. PrmC subfamily.</text>
</comment>
<evidence type="ECO:0000313" key="8">
    <source>
        <dbReference type="Proteomes" id="UP001155128"/>
    </source>
</evidence>
<name>A0A9X2J4B3_9SPHN</name>
<dbReference type="Proteomes" id="UP001155128">
    <property type="component" value="Unassembled WGS sequence"/>
</dbReference>
<dbReference type="InterPro" id="IPR025714">
    <property type="entry name" value="Methyltranfer_dom"/>
</dbReference>
<gene>
    <name evidence="4 7" type="primary">prmC</name>
    <name evidence="7" type="ORF">NDO55_10195</name>
</gene>
<dbReference type="NCBIfam" id="TIGR00536">
    <property type="entry name" value="hemK_fam"/>
    <property type="match status" value="1"/>
</dbReference>
<protein>
    <recommendedName>
        <fullName evidence="4">Release factor glutamine methyltransferase</fullName>
        <shortName evidence="4">RF MTase</shortName>
        <ecNumber evidence="4">2.1.1.297</ecNumber>
    </recommendedName>
    <alternativeName>
        <fullName evidence="4">N5-glutamine methyltransferase PrmC</fullName>
    </alternativeName>
    <alternativeName>
        <fullName evidence="4">Protein-(glutamine-N5) MTase PrmC</fullName>
    </alternativeName>
    <alternativeName>
        <fullName evidence="4">Protein-glutamine N-methyltransferase PrmC</fullName>
    </alternativeName>
</protein>
<dbReference type="InterPro" id="IPR004556">
    <property type="entry name" value="HemK-like"/>
</dbReference>
<feature type="domain" description="Methyltransferase" evidence="5">
    <location>
        <begin position="104"/>
        <end position="177"/>
    </location>
</feature>
<dbReference type="PROSITE" id="PS00092">
    <property type="entry name" value="N6_MTASE"/>
    <property type="match status" value="1"/>
</dbReference>
<dbReference type="GO" id="GO:0003676">
    <property type="term" value="F:nucleic acid binding"/>
    <property type="evidence" value="ECO:0007669"/>
    <property type="project" value="InterPro"/>
</dbReference>
<evidence type="ECO:0000256" key="1">
    <source>
        <dbReference type="ARBA" id="ARBA00022603"/>
    </source>
</evidence>
<sequence>MAAEKRLRDVSDTPMLDAELLLAEALGVTRERLILGSGLSAIPASFEGLLERREAGEPLAYILGMRAFWTIELEVGPGVLIPRPDTETLLDAAVAHFKGGDGPKTILDLGTGPGSLLLAALDEWPDAKGVGVDASPTALDYARRNADRLDMSDRVVLKQGDWGAGLSVRFDLILCNPPYIADEDDEVAADVRAHEPTEALFAGADGLDDYRRIVPQLPALMAEDGLAVIEIGYRQADAVFALIEQAGLKASLHRDLAGRDRALAVRR</sequence>
<dbReference type="SUPFAM" id="SSF53335">
    <property type="entry name" value="S-adenosyl-L-methionine-dependent methyltransferases"/>
    <property type="match status" value="1"/>
</dbReference>
<comment type="caution">
    <text evidence="7">The sequence shown here is derived from an EMBL/GenBank/DDBJ whole genome shotgun (WGS) entry which is preliminary data.</text>
</comment>
<comment type="catalytic activity">
    <reaction evidence="4">
        <text>L-glutaminyl-[peptide chain release factor] + S-adenosyl-L-methionine = N(5)-methyl-L-glutaminyl-[peptide chain release factor] + S-adenosyl-L-homocysteine + H(+)</text>
        <dbReference type="Rhea" id="RHEA:42896"/>
        <dbReference type="Rhea" id="RHEA-COMP:10271"/>
        <dbReference type="Rhea" id="RHEA-COMP:10272"/>
        <dbReference type="ChEBI" id="CHEBI:15378"/>
        <dbReference type="ChEBI" id="CHEBI:30011"/>
        <dbReference type="ChEBI" id="CHEBI:57856"/>
        <dbReference type="ChEBI" id="CHEBI:59789"/>
        <dbReference type="ChEBI" id="CHEBI:61891"/>
        <dbReference type="EC" id="2.1.1.297"/>
    </reaction>
</comment>
<comment type="function">
    <text evidence="4">Methylates the class 1 translation termination release factors RF1/PrfA and RF2/PrfB on the glutamine residue of the universally conserved GGQ motif.</text>
</comment>
<evidence type="ECO:0000256" key="4">
    <source>
        <dbReference type="HAMAP-Rule" id="MF_02126"/>
    </source>
</evidence>
<dbReference type="NCBIfam" id="TIGR03534">
    <property type="entry name" value="RF_mod_PrmC"/>
    <property type="match status" value="1"/>
</dbReference>
<keyword evidence="8" id="KW-1185">Reference proteome</keyword>
<accession>A0A9X2J4B3</accession>
<feature type="domain" description="Release factor glutamine methyltransferase N-terminal" evidence="6">
    <location>
        <begin position="3"/>
        <end position="64"/>
    </location>
</feature>
<dbReference type="Pfam" id="PF13847">
    <property type="entry name" value="Methyltransf_31"/>
    <property type="match status" value="1"/>
</dbReference>
<keyword evidence="3 4" id="KW-0949">S-adenosyl-L-methionine</keyword>
<dbReference type="CDD" id="cd02440">
    <property type="entry name" value="AdoMet_MTases"/>
    <property type="match status" value="1"/>
</dbReference>
<feature type="binding site" evidence="4">
    <location>
        <position position="162"/>
    </location>
    <ligand>
        <name>S-adenosyl-L-methionine</name>
        <dbReference type="ChEBI" id="CHEBI:59789"/>
    </ligand>
</feature>
<dbReference type="GO" id="GO:0102559">
    <property type="term" value="F:peptide chain release factor N(5)-glutamine methyltransferase activity"/>
    <property type="evidence" value="ECO:0007669"/>
    <property type="project" value="UniProtKB-EC"/>
</dbReference>
<feature type="binding site" evidence="4">
    <location>
        <begin position="176"/>
        <end position="179"/>
    </location>
    <ligand>
        <name>substrate</name>
    </ligand>
</feature>
<keyword evidence="1 4" id="KW-0489">Methyltransferase</keyword>
<dbReference type="AlphaFoldDB" id="A0A9X2J4B3"/>
<evidence type="ECO:0000256" key="2">
    <source>
        <dbReference type="ARBA" id="ARBA00022679"/>
    </source>
</evidence>
<dbReference type="Gene3D" id="1.10.8.10">
    <property type="entry name" value="DNA helicase RuvA subunit, C-terminal domain"/>
    <property type="match status" value="1"/>
</dbReference>
<dbReference type="HAMAP" id="MF_02126">
    <property type="entry name" value="RF_methyltr_PrmC"/>
    <property type="match status" value="1"/>
</dbReference>
<evidence type="ECO:0000259" key="5">
    <source>
        <dbReference type="Pfam" id="PF13847"/>
    </source>
</evidence>
<reference evidence="7" key="1">
    <citation type="submission" date="2022-06" db="EMBL/GenBank/DDBJ databases">
        <title>Sphingomicrobium sedimins sp. nov., a marine bacterium isolated from tidal flat.</title>
        <authorList>
            <person name="Kim C.-H."/>
            <person name="Yoo Y."/>
            <person name="Kim J.-J."/>
        </authorList>
    </citation>
    <scope>NUCLEOTIDE SEQUENCE</scope>
    <source>
        <strain evidence="7">GRR-S6-50</strain>
    </source>
</reference>
<feature type="binding site" evidence="4">
    <location>
        <begin position="110"/>
        <end position="114"/>
    </location>
    <ligand>
        <name>S-adenosyl-L-methionine</name>
        <dbReference type="ChEBI" id="CHEBI:59789"/>
    </ligand>
</feature>
<dbReference type="GO" id="GO:0032259">
    <property type="term" value="P:methylation"/>
    <property type="evidence" value="ECO:0007669"/>
    <property type="project" value="UniProtKB-KW"/>
</dbReference>
<dbReference type="RefSeq" id="WP_252114912.1">
    <property type="nucleotide sequence ID" value="NZ_JAMSHT010000001.1"/>
</dbReference>
<keyword evidence="2 4" id="KW-0808">Transferase</keyword>
<dbReference type="InterPro" id="IPR019874">
    <property type="entry name" value="RF_methyltr_PrmC"/>
</dbReference>
<dbReference type="EMBL" id="JAMSHT010000001">
    <property type="protein sequence ID" value="MCM8558191.1"/>
    <property type="molecule type" value="Genomic_DNA"/>
</dbReference>
<feature type="binding site" evidence="4">
    <location>
        <position position="133"/>
    </location>
    <ligand>
        <name>S-adenosyl-L-methionine</name>
        <dbReference type="ChEBI" id="CHEBI:59789"/>
    </ligand>
</feature>
<proteinExistence type="inferred from homology"/>
<dbReference type="InterPro" id="IPR002052">
    <property type="entry name" value="DNA_methylase_N6_adenine_CS"/>
</dbReference>
<dbReference type="InterPro" id="IPR029063">
    <property type="entry name" value="SAM-dependent_MTases_sf"/>
</dbReference>
<evidence type="ECO:0000259" key="6">
    <source>
        <dbReference type="Pfam" id="PF17827"/>
    </source>
</evidence>
<dbReference type="PANTHER" id="PTHR18895:SF74">
    <property type="entry name" value="MTRF1L RELEASE FACTOR GLUTAMINE METHYLTRANSFERASE"/>
    <property type="match status" value="1"/>
</dbReference>